<keyword evidence="1" id="KW-0472">Membrane</keyword>
<evidence type="ECO:0000256" key="1">
    <source>
        <dbReference type="SAM" id="Phobius"/>
    </source>
</evidence>
<evidence type="ECO:0000313" key="4">
    <source>
        <dbReference type="Proteomes" id="UP000246171"/>
    </source>
</evidence>
<sequence>MVELQPIFKKAYWALAAGGIFYAIFVCAMTYPVVQRFALYVNKINPTAWQDVNLVESFGFLSHRPDHTQRTSSLTTTKETQVQPFNLVTPDNETLYGWHLLPLQLCHEHEEELNANEPDGPADDYTKTTAFKLLMNDPNARVVVSFHGNAAHLASAQRPDIYRQVLGLSTPQNPVHVFAIDYRGFGLSTGTPTEEGLITDGVSLLNYLTSGPLNISPSRIVIMGQSLGTAVSAAVAERFAFGSPDPTAIQPALKDPEPFAGVILLASFSNVPSLIDSYSLKGITPPMLSLLANYPRAHNWAKSHIVDRWDTAARVARLSGVNTNITEDDPNPTYANKGLDLFIIHAANDVEIPWQEGRQVWIAATGEDIPGGPGRIVHERKDSNGPNEVQIWENQSTKDNAVVKRVRWERVSHGGQGHNRVATFSVAALSVMRAFEK</sequence>
<dbReference type="VEuPathDB" id="FungiDB:BO83DRAFT_419485"/>
<dbReference type="GeneID" id="37056848"/>
<dbReference type="Pfam" id="PF12697">
    <property type="entry name" value="Abhydrolase_6"/>
    <property type="match status" value="1"/>
</dbReference>
<comment type="caution">
    <text evidence="3">The sequence shown here is derived from an EMBL/GenBank/DDBJ whole genome shotgun (WGS) entry which is preliminary data.</text>
</comment>
<dbReference type="EMBL" id="MSFU01000023">
    <property type="protein sequence ID" value="PWY67058.1"/>
    <property type="molecule type" value="Genomic_DNA"/>
</dbReference>
<name>A0A317V1U4_ASPEC</name>
<dbReference type="PANTHER" id="PTHR12277:SF81">
    <property type="entry name" value="PROTEIN ABHD13"/>
    <property type="match status" value="1"/>
</dbReference>
<dbReference type="Proteomes" id="UP000246171">
    <property type="component" value="Unassembled WGS sequence"/>
</dbReference>
<dbReference type="GO" id="GO:0016787">
    <property type="term" value="F:hydrolase activity"/>
    <property type="evidence" value="ECO:0007669"/>
    <property type="project" value="UniProtKB-KW"/>
</dbReference>
<dbReference type="Gene3D" id="3.40.50.1820">
    <property type="entry name" value="alpha/beta hydrolase"/>
    <property type="match status" value="1"/>
</dbReference>
<accession>A0A317V1U4</accession>
<keyword evidence="4" id="KW-1185">Reference proteome</keyword>
<dbReference type="RefSeq" id="XP_025385366.1">
    <property type="nucleotide sequence ID" value="XM_025534886.1"/>
</dbReference>
<dbReference type="InterPro" id="IPR000073">
    <property type="entry name" value="AB_hydrolase_1"/>
</dbReference>
<reference evidence="3" key="1">
    <citation type="submission" date="2016-12" db="EMBL/GenBank/DDBJ databases">
        <title>The genomes of Aspergillus section Nigri reveals drivers in fungal speciation.</title>
        <authorList>
            <consortium name="DOE Joint Genome Institute"/>
            <person name="Vesth T.C."/>
            <person name="Nybo J."/>
            <person name="Theobald S."/>
            <person name="Brandl J."/>
            <person name="Frisvad J.C."/>
            <person name="Nielsen K.F."/>
            <person name="Lyhne E.K."/>
            <person name="Kogle M.E."/>
            <person name="Kuo A."/>
            <person name="Riley R."/>
            <person name="Clum A."/>
            <person name="Nolan M."/>
            <person name="Lipzen A."/>
            <person name="Salamov A."/>
            <person name="Henrissat B."/>
            <person name="Wiebenga A."/>
            <person name="De vries R.P."/>
            <person name="Grigoriev I.V."/>
            <person name="Mortensen U.H."/>
            <person name="Andersen M.R."/>
            <person name="Baker S.E."/>
        </authorList>
    </citation>
    <scope>NUCLEOTIDE SEQUENCE</scope>
    <source>
        <strain evidence="3">CBS 122712</strain>
    </source>
</reference>
<feature type="domain" description="AB hydrolase-1" evidence="2">
    <location>
        <begin position="147"/>
        <end position="368"/>
    </location>
</feature>
<dbReference type="AlphaFoldDB" id="A0A317V1U4"/>
<gene>
    <name evidence="3" type="ORF">BO83DRAFT_419485</name>
</gene>
<proteinExistence type="predicted"/>
<protein>
    <submittedName>
        <fullName evidence="3">Abhydrolase domain-containing protein</fullName>
    </submittedName>
</protein>
<dbReference type="SUPFAM" id="SSF53474">
    <property type="entry name" value="alpha/beta-Hydrolases"/>
    <property type="match status" value="1"/>
</dbReference>
<feature type="transmembrane region" description="Helical" evidence="1">
    <location>
        <begin position="12"/>
        <end position="34"/>
    </location>
</feature>
<dbReference type="InterPro" id="IPR029058">
    <property type="entry name" value="AB_hydrolase_fold"/>
</dbReference>
<keyword evidence="1" id="KW-0812">Transmembrane</keyword>
<organism evidence="3 4">
    <name type="scientific">Aspergillus eucalypticola (strain CBS 122712 / IBT 29274)</name>
    <dbReference type="NCBI Taxonomy" id="1448314"/>
    <lineage>
        <taxon>Eukaryota</taxon>
        <taxon>Fungi</taxon>
        <taxon>Dikarya</taxon>
        <taxon>Ascomycota</taxon>
        <taxon>Pezizomycotina</taxon>
        <taxon>Eurotiomycetes</taxon>
        <taxon>Eurotiomycetidae</taxon>
        <taxon>Eurotiales</taxon>
        <taxon>Aspergillaceae</taxon>
        <taxon>Aspergillus</taxon>
        <taxon>Aspergillus subgen. Circumdati</taxon>
    </lineage>
</organism>
<dbReference type="PANTHER" id="PTHR12277">
    <property type="entry name" value="ALPHA/BETA HYDROLASE DOMAIN-CONTAINING PROTEIN"/>
    <property type="match status" value="1"/>
</dbReference>
<evidence type="ECO:0000313" key="3">
    <source>
        <dbReference type="EMBL" id="PWY67058.1"/>
    </source>
</evidence>
<dbReference type="OrthoDB" id="446723at2759"/>
<keyword evidence="1" id="KW-1133">Transmembrane helix</keyword>
<evidence type="ECO:0000259" key="2">
    <source>
        <dbReference type="Pfam" id="PF12697"/>
    </source>
</evidence>